<accession>A0A6G9YQY2</accession>
<protein>
    <submittedName>
        <fullName evidence="1">TetR family transcriptional regulator</fullName>
    </submittedName>
</protein>
<dbReference type="EMBL" id="CP046172">
    <property type="protein sequence ID" value="QIS15313.1"/>
    <property type="molecule type" value="Genomic_DNA"/>
</dbReference>
<gene>
    <name evidence="1" type="ORF">F5544_37430</name>
</gene>
<dbReference type="KEGG" id="nah:F5544_37430"/>
<organism evidence="1 2">
    <name type="scientific">Nocardia arthritidis</name>
    <dbReference type="NCBI Taxonomy" id="228602"/>
    <lineage>
        <taxon>Bacteria</taxon>
        <taxon>Bacillati</taxon>
        <taxon>Actinomycetota</taxon>
        <taxon>Actinomycetes</taxon>
        <taxon>Mycobacteriales</taxon>
        <taxon>Nocardiaceae</taxon>
        <taxon>Nocardia</taxon>
    </lineage>
</organism>
<evidence type="ECO:0000313" key="2">
    <source>
        <dbReference type="Proteomes" id="UP000503540"/>
    </source>
</evidence>
<keyword evidence="2" id="KW-1185">Reference proteome</keyword>
<evidence type="ECO:0000313" key="1">
    <source>
        <dbReference type="EMBL" id="QIS15313.1"/>
    </source>
</evidence>
<sequence length="159" mass="17275">MSASGDIAEARLRPTICDAIEKAAASLDITGVRALRVLLHAGVSAYWPLVKATPNKQIRAYEETVHTLRKHWEVHTDCVADPSAAAAFRHMDSEVASFLQLCADRSGAQWLEPVDAIATYTVSVLQGTVLRWLADCNDETMLVVLDDLVSSLATKAVEV</sequence>
<proteinExistence type="predicted"/>
<dbReference type="RefSeq" id="WP_167477582.1">
    <property type="nucleotide sequence ID" value="NZ_CP046172.1"/>
</dbReference>
<reference evidence="1 2" key="1">
    <citation type="journal article" date="2019" name="ACS Chem. Biol.">
        <title>Identification and Mobilization of a Cryptic Antibiotic Biosynthesis Gene Locus from a Human-Pathogenic Nocardia Isolate.</title>
        <authorList>
            <person name="Herisse M."/>
            <person name="Ishida K."/>
            <person name="Porter J.L."/>
            <person name="Howden B."/>
            <person name="Hertweck C."/>
            <person name="Stinear T.P."/>
            <person name="Pidot S.J."/>
        </authorList>
    </citation>
    <scope>NUCLEOTIDE SEQUENCE [LARGE SCALE GENOMIC DNA]</scope>
    <source>
        <strain evidence="1 2">AUSMDU00012717</strain>
    </source>
</reference>
<dbReference type="Proteomes" id="UP000503540">
    <property type="component" value="Chromosome"/>
</dbReference>
<dbReference type="AlphaFoldDB" id="A0A6G9YQY2"/>
<name>A0A6G9YQY2_9NOCA</name>